<evidence type="ECO:0000256" key="7">
    <source>
        <dbReference type="ARBA" id="ARBA00022857"/>
    </source>
</evidence>
<comment type="pathway">
    <text evidence="2 10">Cofactor biosynthesis; riboflavin biosynthesis; 5-amino-6-(D-ribitylamino)uracil from GTP: step 2/4.</text>
</comment>
<evidence type="ECO:0000256" key="6">
    <source>
        <dbReference type="ARBA" id="ARBA00022619"/>
    </source>
</evidence>
<evidence type="ECO:0000313" key="13">
    <source>
        <dbReference type="Proteomes" id="UP001596150"/>
    </source>
</evidence>
<keyword evidence="13" id="KW-1185">Reference proteome</keyword>
<dbReference type="InterPro" id="IPR004794">
    <property type="entry name" value="Eubact_RibD"/>
</dbReference>
<keyword evidence="6 10" id="KW-0686">Riboflavin biosynthesis</keyword>
<keyword evidence="7 10" id="KW-0521">NADP</keyword>
<dbReference type="InterPro" id="IPR016193">
    <property type="entry name" value="Cytidine_deaminase-like"/>
</dbReference>
<evidence type="ECO:0000259" key="11">
    <source>
        <dbReference type="PROSITE" id="PS51747"/>
    </source>
</evidence>
<dbReference type="PROSITE" id="PS51747">
    <property type="entry name" value="CYT_DCMP_DEAMINASES_2"/>
    <property type="match status" value="1"/>
</dbReference>
<reference evidence="13" key="1">
    <citation type="journal article" date="2019" name="Int. J. Syst. Evol. Microbiol.">
        <title>The Global Catalogue of Microorganisms (GCM) 10K type strain sequencing project: providing services to taxonomists for standard genome sequencing and annotation.</title>
        <authorList>
            <consortium name="The Broad Institute Genomics Platform"/>
            <consortium name="The Broad Institute Genome Sequencing Center for Infectious Disease"/>
            <person name="Wu L."/>
            <person name="Ma J."/>
        </authorList>
    </citation>
    <scope>NUCLEOTIDE SEQUENCE [LARGE SCALE GENOMIC DNA]</scope>
    <source>
        <strain evidence="13">KACC 12633</strain>
    </source>
</reference>
<evidence type="ECO:0000256" key="5">
    <source>
        <dbReference type="ARBA" id="ARBA00007417"/>
    </source>
</evidence>
<keyword evidence="10" id="KW-0479">Metal-binding</keyword>
<dbReference type="Gene3D" id="3.40.430.10">
    <property type="entry name" value="Dihydrofolate Reductase, subunit A"/>
    <property type="match status" value="1"/>
</dbReference>
<evidence type="ECO:0000256" key="4">
    <source>
        <dbReference type="ARBA" id="ARBA00005259"/>
    </source>
</evidence>
<feature type="domain" description="CMP/dCMP-type deaminase" evidence="11">
    <location>
        <begin position="12"/>
        <end position="138"/>
    </location>
</feature>
<comment type="pathway">
    <text evidence="3 10">Cofactor biosynthesis; riboflavin biosynthesis; 5-amino-6-(D-ribitylamino)uracil from GTP: step 3/4.</text>
</comment>
<dbReference type="PANTHER" id="PTHR38011">
    <property type="entry name" value="DIHYDROFOLATE REDUCTASE FAMILY PROTEIN (AFU_ORTHOLOGUE AFUA_8G06820)"/>
    <property type="match status" value="1"/>
</dbReference>
<evidence type="ECO:0000256" key="10">
    <source>
        <dbReference type="PIRNR" id="PIRNR006769"/>
    </source>
</evidence>
<comment type="catalytic activity">
    <reaction evidence="10">
        <text>5-amino-6-(5-phospho-D-ribitylamino)uracil + NADP(+) = 5-amino-6-(5-phospho-D-ribosylamino)uracil + NADPH + H(+)</text>
        <dbReference type="Rhea" id="RHEA:17845"/>
        <dbReference type="ChEBI" id="CHEBI:15378"/>
        <dbReference type="ChEBI" id="CHEBI:57783"/>
        <dbReference type="ChEBI" id="CHEBI:58349"/>
        <dbReference type="ChEBI" id="CHEBI:58421"/>
        <dbReference type="ChEBI" id="CHEBI:58453"/>
        <dbReference type="EC" id="1.1.1.193"/>
    </reaction>
</comment>
<dbReference type="NCBIfam" id="TIGR00326">
    <property type="entry name" value="eubact_ribD"/>
    <property type="match status" value="1"/>
</dbReference>
<name>A0ABW0PYJ7_9HYPH</name>
<keyword evidence="8 10" id="KW-0560">Oxidoreductase</keyword>
<organism evidence="12 13">
    <name type="scientific">Kaistia terrae</name>
    <dbReference type="NCBI Taxonomy" id="537017"/>
    <lineage>
        <taxon>Bacteria</taxon>
        <taxon>Pseudomonadati</taxon>
        <taxon>Pseudomonadota</taxon>
        <taxon>Alphaproteobacteria</taxon>
        <taxon>Hyphomicrobiales</taxon>
        <taxon>Kaistiaceae</taxon>
        <taxon>Kaistia</taxon>
    </lineage>
</organism>
<keyword evidence="10" id="KW-0862">Zinc</keyword>
<proteinExistence type="inferred from homology"/>
<evidence type="ECO:0000256" key="9">
    <source>
        <dbReference type="ARBA" id="ARBA00023268"/>
    </source>
</evidence>
<dbReference type="PANTHER" id="PTHR38011:SF7">
    <property type="entry name" value="2,5-DIAMINO-6-RIBOSYLAMINO-4(3H)-PYRIMIDINONE 5'-PHOSPHATE REDUCTASE"/>
    <property type="match status" value="1"/>
</dbReference>
<dbReference type="Pfam" id="PF01872">
    <property type="entry name" value="RibD_C"/>
    <property type="match status" value="1"/>
</dbReference>
<evidence type="ECO:0000256" key="8">
    <source>
        <dbReference type="ARBA" id="ARBA00023002"/>
    </source>
</evidence>
<evidence type="ECO:0000313" key="12">
    <source>
        <dbReference type="EMBL" id="MFC5515454.1"/>
    </source>
</evidence>
<sequence>MTTERTGNFDAEMDRRLMAVALRFGRRNLGSTAPAPAVGALVVGSESGTPIILGRGVTAAGGAARAETSALVMAGDAARGATLYTTLEPSPDPVEGVSVVQTMIAAGVSRVVSALENPDPRVAGRGHAQLRDAGIAVTTGVLGDEARRQHAGVISVLAAGRPHVTLKLGVSADGMIGRVSGERMLVSGREAFARLQTMRIEADATLIGIGTAMIDDPSLTVRVPGLRAHSPIRIVLDTQARLSPHSSLVKGAADTALWVVCSAEAPLVNRVALRAAGVEVLEVGTGSGGVDLEAALRLLAERGVTRLLAEGGAKVAASLLARGMLDEVVLFHAPVVVGPDGVRALAGGALSAIERSPRFRRFEEARLGEDRMVRYERAV</sequence>
<dbReference type="EC" id="1.1.1.193" evidence="10"/>
<comment type="caution">
    <text evidence="12">The sequence shown here is derived from an EMBL/GenBank/DDBJ whole genome shotgun (WGS) entry which is preliminary data.</text>
</comment>
<keyword evidence="9" id="KW-0511">Multifunctional enzyme</keyword>
<keyword evidence="10 12" id="KW-0378">Hydrolase</keyword>
<accession>A0ABW0PYJ7</accession>
<evidence type="ECO:0000256" key="3">
    <source>
        <dbReference type="ARBA" id="ARBA00004910"/>
    </source>
</evidence>
<dbReference type="SUPFAM" id="SSF53927">
    <property type="entry name" value="Cytidine deaminase-like"/>
    <property type="match status" value="1"/>
</dbReference>
<dbReference type="RefSeq" id="WP_266342294.1">
    <property type="nucleotide sequence ID" value="NZ_JAPKNH010000001.1"/>
</dbReference>
<dbReference type="GO" id="GO:0008703">
    <property type="term" value="F:5-amino-6-(5-phosphoribosylamino)uracil reductase activity"/>
    <property type="evidence" value="ECO:0007669"/>
    <property type="project" value="UniProtKB-EC"/>
</dbReference>
<comment type="function">
    <text evidence="1 10">Converts 2,5-diamino-6-(ribosylamino)-4(3h)-pyrimidinone 5'-phosphate into 5-amino-6-(ribosylamino)-2,4(1h,3h)-pyrimidinedione 5'-phosphate.</text>
</comment>
<comment type="similarity">
    <text evidence="5 10">In the C-terminal section; belongs to the HTP reductase family.</text>
</comment>
<dbReference type="PIRSF" id="PIRSF006769">
    <property type="entry name" value="RibD"/>
    <property type="match status" value="1"/>
</dbReference>
<dbReference type="GO" id="GO:0008835">
    <property type="term" value="F:diaminohydroxyphosphoribosylaminopyrimidine deaminase activity"/>
    <property type="evidence" value="ECO:0007669"/>
    <property type="project" value="UniProtKB-EC"/>
</dbReference>
<comment type="catalytic activity">
    <reaction evidence="10">
        <text>2,5-diamino-6-hydroxy-4-(5-phosphoribosylamino)-pyrimidine + H2O + H(+) = 5-amino-6-(5-phospho-D-ribosylamino)uracil + NH4(+)</text>
        <dbReference type="Rhea" id="RHEA:21868"/>
        <dbReference type="ChEBI" id="CHEBI:15377"/>
        <dbReference type="ChEBI" id="CHEBI:15378"/>
        <dbReference type="ChEBI" id="CHEBI:28938"/>
        <dbReference type="ChEBI" id="CHEBI:58453"/>
        <dbReference type="ChEBI" id="CHEBI:58614"/>
        <dbReference type="EC" id="3.5.4.26"/>
    </reaction>
</comment>
<gene>
    <name evidence="12" type="primary">ribD</name>
    <name evidence="12" type="ORF">ACFPP9_06705</name>
</gene>
<dbReference type="EMBL" id="JBHSML010000003">
    <property type="protein sequence ID" value="MFC5515454.1"/>
    <property type="molecule type" value="Genomic_DNA"/>
</dbReference>
<evidence type="ECO:0000256" key="1">
    <source>
        <dbReference type="ARBA" id="ARBA00002151"/>
    </source>
</evidence>
<dbReference type="InterPro" id="IPR024072">
    <property type="entry name" value="DHFR-like_dom_sf"/>
</dbReference>
<dbReference type="Proteomes" id="UP001596150">
    <property type="component" value="Unassembled WGS sequence"/>
</dbReference>
<dbReference type="EC" id="3.5.4.26" evidence="10"/>
<evidence type="ECO:0000256" key="2">
    <source>
        <dbReference type="ARBA" id="ARBA00004882"/>
    </source>
</evidence>
<dbReference type="InterPro" id="IPR050765">
    <property type="entry name" value="Riboflavin_Biosynth_HTPR"/>
</dbReference>
<dbReference type="InterPro" id="IPR002125">
    <property type="entry name" value="CMP_dCMP_dom"/>
</dbReference>
<dbReference type="SUPFAM" id="SSF53597">
    <property type="entry name" value="Dihydrofolate reductase-like"/>
    <property type="match status" value="1"/>
</dbReference>
<protein>
    <recommendedName>
        <fullName evidence="10">Riboflavin biosynthesis protein RibD</fullName>
    </recommendedName>
    <domain>
        <recommendedName>
            <fullName evidence="10">Diaminohydroxyphosphoribosylaminopyrimidine deaminase</fullName>
            <shortName evidence="10">DRAP deaminase</shortName>
            <ecNumber evidence="10">3.5.4.26</ecNumber>
        </recommendedName>
        <alternativeName>
            <fullName evidence="10">Riboflavin-specific deaminase</fullName>
        </alternativeName>
    </domain>
    <domain>
        <recommendedName>
            <fullName evidence="10">5-amino-6-(5-phosphoribosylamino)uracil reductase</fullName>
            <ecNumber evidence="10">1.1.1.193</ecNumber>
        </recommendedName>
        <alternativeName>
            <fullName evidence="10">HTP reductase</fullName>
        </alternativeName>
    </domain>
</protein>
<dbReference type="Gene3D" id="3.40.140.10">
    <property type="entry name" value="Cytidine Deaminase, domain 2"/>
    <property type="match status" value="1"/>
</dbReference>
<dbReference type="InterPro" id="IPR002734">
    <property type="entry name" value="RibDG_C"/>
</dbReference>
<comment type="similarity">
    <text evidence="4 10">In the N-terminal section; belongs to the cytidine and deoxycytidylate deaminase family.</text>
</comment>
<comment type="cofactor">
    <cofactor evidence="10">
        <name>Zn(2+)</name>
        <dbReference type="ChEBI" id="CHEBI:29105"/>
    </cofactor>
    <text evidence="10">Binds 1 zinc ion.</text>
</comment>